<keyword evidence="1" id="KW-0732">Signal</keyword>
<dbReference type="EMBL" id="AP035888">
    <property type="protein sequence ID" value="BFP66805.1"/>
    <property type="molecule type" value="Genomic_DNA"/>
</dbReference>
<dbReference type="AlphaFoldDB" id="A0AB33KRG1"/>
<feature type="signal peptide" evidence="1">
    <location>
        <begin position="1"/>
        <end position="19"/>
    </location>
</feature>
<gene>
    <name evidence="2" type="ORF">Pbs1_01480</name>
</gene>
<sequence>MKVKVLLTIVSLITLSISAQNKPLGKVFLRNGKVHSNGYEWIDNGMAKSPQIKYKTNEGLQFIHDSKEIEKVRNYSVNSKGIKDSTDYFYKFYKTQFKLIRKVTTSGGKLELFAEDFINMYPTKPFSKTYGSTQVYYLGKTQRPKIVKLPRRKTSKKFKKVLSEYTSKCKAFTEKINNKNFLKENPVNKIVSYYNENCK</sequence>
<protein>
    <submittedName>
        <fullName evidence="2">Uncharacterized protein</fullName>
    </submittedName>
</protein>
<evidence type="ECO:0000256" key="1">
    <source>
        <dbReference type="SAM" id="SignalP"/>
    </source>
</evidence>
<accession>A0AB33KRG1</accession>
<organism evidence="2">
    <name type="scientific">Tenacibaculum sp. Pbs-1</name>
    <dbReference type="NCBI Taxonomy" id="3238748"/>
    <lineage>
        <taxon>Bacteria</taxon>
        <taxon>Pseudomonadati</taxon>
        <taxon>Bacteroidota</taxon>
        <taxon>Flavobacteriia</taxon>
        <taxon>Flavobacteriales</taxon>
        <taxon>Flavobacteriaceae</taxon>
        <taxon>Tenacibaculum</taxon>
    </lineage>
</organism>
<evidence type="ECO:0000313" key="2">
    <source>
        <dbReference type="EMBL" id="BFP66805.1"/>
    </source>
</evidence>
<feature type="chain" id="PRO_5044276478" evidence="1">
    <location>
        <begin position="20"/>
        <end position="199"/>
    </location>
</feature>
<proteinExistence type="predicted"/>
<name>A0AB33KRG1_9FLAO</name>
<reference evidence="2" key="1">
    <citation type="submission" date="2024-08" db="EMBL/GenBank/DDBJ databases">
        <title>Whole genome sequence of Tenacibaculum sp. strain pbs-1 associated with black-spot shell disease in Akoya pearl oysters.</title>
        <authorList>
            <person name="Sakatoku A."/>
            <person name="Suzuki T."/>
            <person name="Hatano K."/>
            <person name="Seki M."/>
            <person name="Tanaka D."/>
            <person name="Nakamura S."/>
            <person name="Suzuki N."/>
            <person name="Isshiki T."/>
        </authorList>
    </citation>
    <scope>NUCLEOTIDE SEQUENCE</scope>
    <source>
        <strain evidence="2">Pbs-1</strain>
    </source>
</reference>